<organism evidence="2 3">
    <name type="scientific">Eumeta variegata</name>
    <name type="common">Bagworm moth</name>
    <name type="synonym">Eumeta japonica</name>
    <dbReference type="NCBI Taxonomy" id="151549"/>
    <lineage>
        <taxon>Eukaryota</taxon>
        <taxon>Metazoa</taxon>
        <taxon>Ecdysozoa</taxon>
        <taxon>Arthropoda</taxon>
        <taxon>Hexapoda</taxon>
        <taxon>Insecta</taxon>
        <taxon>Pterygota</taxon>
        <taxon>Neoptera</taxon>
        <taxon>Endopterygota</taxon>
        <taxon>Lepidoptera</taxon>
        <taxon>Glossata</taxon>
        <taxon>Ditrysia</taxon>
        <taxon>Tineoidea</taxon>
        <taxon>Psychidae</taxon>
        <taxon>Oiketicinae</taxon>
        <taxon>Eumeta</taxon>
    </lineage>
</organism>
<evidence type="ECO:0000256" key="1">
    <source>
        <dbReference type="SAM" id="MobiDB-lite"/>
    </source>
</evidence>
<feature type="compositionally biased region" description="Basic and acidic residues" evidence="1">
    <location>
        <begin position="27"/>
        <end position="44"/>
    </location>
</feature>
<dbReference type="Proteomes" id="UP000299102">
    <property type="component" value="Unassembled WGS sequence"/>
</dbReference>
<protein>
    <submittedName>
        <fullName evidence="2">Uncharacterized protein</fullName>
    </submittedName>
</protein>
<sequence length="69" mass="7606">MQCTEEEQKLFRNNTCAAAAARRSVSHSKDGRTGPTDVRQDHGYSRHIHASASRPGRTPAADVSRSRID</sequence>
<gene>
    <name evidence="2" type="ORF">EVAR_19359_1</name>
</gene>
<evidence type="ECO:0000313" key="3">
    <source>
        <dbReference type="Proteomes" id="UP000299102"/>
    </source>
</evidence>
<comment type="caution">
    <text evidence="2">The sequence shown here is derived from an EMBL/GenBank/DDBJ whole genome shotgun (WGS) entry which is preliminary data.</text>
</comment>
<dbReference type="EMBL" id="BGZK01000080">
    <property type="protein sequence ID" value="GBP16561.1"/>
    <property type="molecule type" value="Genomic_DNA"/>
</dbReference>
<evidence type="ECO:0000313" key="2">
    <source>
        <dbReference type="EMBL" id="GBP16561.1"/>
    </source>
</evidence>
<keyword evidence="3" id="KW-1185">Reference proteome</keyword>
<name>A0A4C1TRE3_EUMVA</name>
<feature type="region of interest" description="Disordered" evidence="1">
    <location>
        <begin position="17"/>
        <end position="69"/>
    </location>
</feature>
<accession>A0A4C1TRE3</accession>
<proteinExistence type="predicted"/>
<dbReference type="AlphaFoldDB" id="A0A4C1TRE3"/>
<reference evidence="2 3" key="1">
    <citation type="journal article" date="2019" name="Commun. Biol.">
        <title>The bagworm genome reveals a unique fibroin gene that provides high tensile strength.</title>
        <authorList>
            <person name="Kono N."/>
            <person name="Nakamura H."/>
            <person name="Ohtoshi R."/>
            <person name="Tomita M."/>
            <person name="Numata K."/>
            <person name="Arakawa K."/>
        </authorList>
    </citation>
    <scope>NUCLEOTIDE SEQUENCE [LARGE SCALE GENOMIC DNA]</scope>
</reference>